<comment type="caution">
    <text evidence="2">The sequence shown here is derived from an EMBL/GenBank/DDBJ whole genome shotgun (WGS) entry which is preliminary data.</text>
</comment>
<name>A0A4Y2HLZ2_ARAVE</name>
<keyword evidence="1" id="KW-0472">Membrane</keyword>
<keyword evidence="1" id="KW-1133">Transmembrane helix</keyword>
<proteinExistence type="predicted"/>
<sequence>MRTSLLPSIKTNMADDGLSYLDDIESLEILEILERRKRSVHPDRENDLDCVNNVTFRSRYLLDKYTGESSLENLSLKSPIGLIFIALPLKIFIIHDQLLRISFCNANGKLLNMAVNSDQALALSLLVVASVFLLLFSIADLNLSKEKRKAYALISVKFSLLRVHNYCNNKNKATESKYGVS</sequence>
<evidence type="ECO:0000256" key="1">
    <source>
        <dbReference type="SAM" id="Phobius"/>
    </source>
</evidence>
<keyword evidence="3" id="KW-1185">Reference proteome</keyword>
<protein>
    <submittedName>
        <fullName evidence="2">Uncharacterized protein</fullName>
    </submittedName>
</protein>
<dbReference type="AlphaFoldDB" id="A0A4Y2HLZ2"/>
<keyword evidence="1" id="KW-0812">Transmembrane</keyword>
<feature type="transmembrane region" description="Helical" evidence="1">
    <location>
        <begin position="119"/>
        <end position="139"/>
    </location>
</feature>
<dbReference type="EMBL" id="BGPR01002023">
    <property type="protein sequence ID" value="GBM66401.1"/>
    <property type="molecule type" value="Genomic_DNA"/>
</dbReference>
<gene>
    <name evidence="2" type="ORF">AVEN_92703_1</name>
</gene>
<accession>A0A4Y2HLZ2</accession>
<organism evidence="2 3">
    <name type="scientific">Araneus ventricosus</name>
    <name type="common">Orbweaver spider</name>
    <name type="synonym">Epeira ventricosa</name>
    <dbReference type="NCBI Taxonomy" id="182803"/>
    <lineage>
        <taxon>Eukaryota</taxon>
        <taxon>Metazoa</taxon>
        <taxon>Ecdysozoa</taxon>
        <taxon>Arthropoda</taxon>
        <taxon>Chelicerata</taxon>
        <taxon>Arachnida</taxon>
        <taxon>Araneae</taxon>
        <taxon>Araneomorphae</taxon>
        <taxon>Entelegynae</taxon>
        <taxon>Araneoidea</taxon>
        <taxon>Araneidae</taxon>
        <taxon>Araneus</taxon>
    </lineage>
</organism>
<reference evidence="2 3" key="1">
    <citation type="journal article" date="2019" name="Sci. Rep.">
        <title>Orb-weaving spider Araneus ventricosus genome elucidates the spidroin gene catalogue.</title>
        <authorList>
            <person name="Kono N."/>
            <person name="Nakamura H."/>
            <person name="Ohtoshi R."/>
            <person name="Moran D.A.P."/>
            <person name="Shinohara A."/>
            <person name="Yoshida Y."/>
            <person name="Fujiwara M."/>
            <person name="Mori M."/>
            <person name="Tomita M."/>
            <person name="Arakawa K."/>
        </authorList>
    </citation>
    <scope>NUCLEOTIDE SEQUENCE [LARGE SCALE GENOMIC DNA]</scope>
</reference>
<evidence type="ECO:0000313" key="3">
    <source>
        <dbReference type="Proteomes" id="UP000499080"/>
    </source>
</evidence>
<evidence type="ECO:0000313" key="2">
    <source>
        <dbReference type="EMBL" id="GBM66401.1"/>
    </source>
</evidence>
<dbReference type="Proteomes" id="UP000499080">
    <property type="component" value="Unassembled WGS sequence"/>
</dbReference>